<sequence length="243" mass="26847">MAKVYLILMGKGGVGKSFVTNTLAQYKFSKGHNPMCIDTDPVNPTFAGFEALNVKRLNIMNGDEINPRHFDKLIELIAEAQDDVIIDNGASSFIPLSSYLISNEIPTLLTSLGHELVIHTPIAGGQSFMDTLNGFSQLAAQFPTEAEFVVWLNPYSGPVDVQGKSFEELQVYKKHKDRIAAIVNIPALKENTFKQDLQEMLKARKTFDEAIASTDLPMVVRHRLGVIKKELFSLLDNAPILAG</sequence>
<organism evidence="2 3">
    <name type="scientific">Pseudomonas duriflava</name>
    <dbReference type="NCBI Taxonomy" id="459528"/>
    <lineage>
        <taxon>Bacteria</taxon>
        <taxon>Pseudomonadati</taxon>
        <taxon>Pseudomonadota</taxon>
        <taxon>Gammaproteobacteria</taxon>
        <taxon>Pseudomonadales</taxon>
        <taxon>Pseudomonadaceae</taxon>
        <taxon>Pseudomonas</taxon>
    </lineage>
</organism>
<name>A0A562PI53_9PSED</name>
<comment type="caution">
    <text evidence="2">The sequence shown here is derived from an EMBL/GenBank/DDBJ whole genome shotgun (WGS) entry which is preliminary data.</text>
</comment>
<dbReference type="OrthoDB" id="69313at2"/>
<dbReference type="InterPro" id="IPR002586">
    <property type="entry name" value="CobQ/CobB/MinD/ParA_Nub-bd_dom"/>
</dbReference>
<accession>A0A562PI53</accession>
<dbReference type="RefSeq" id="WP_145146129.1">
    <property type="nucleotide sequence ID" value="NZ_VLKY01000062.1"/>
</dbReference>
<dbReference type="Proteomes" id="UP000316905">
    <property type="component" value="Unassembled WGS sequence"/>
</dbReference>
<feature type="domain" description="CobQ/CobB/MinD/ParA nucleotide binding" evidence="1">
    <location>
        <begin position="7"/>
        <end position="202"/>
    </location>
</feature>
<dbReference type="InterPro" id="IPR027417">
    <property type="entry name" value="P-loop_NTPase"/>
</dbReference>
<evidence type="ECO:0000313" key="2">
    <source>
        <dbReference type="EMBL" id="TWI43910.1"/>
    </source>
</evidence>
<gene>
    <name evidence="2" type="ORF">IQ22_04759</name>
</gene>
<dbReference type="CDD" id="cd05386">
    <property type="entry name" value="TraL"/>
    <property type="match status" value="1"/>
</dbReference>
<dbReference type="Gene3D" id="3.40.50.300">
    <property type="entry name" value="P-loop containing nucleotide triphosphate hydrolases"/>
    <property type="match status" value="1"/>
</dbReference>
<dbReference type="NCBIfam" id="NF010461">
    <property type="entry name" value="PRK13886.1"/>
    <property type="match status" value="1"/>
</dbReference>
<dbReference type="EMBL" id="VLKY01000062">
    <property type="protein sequence ID" value="TWI43910.1"/>
    <property type="molecule type" value="Genomic_DNA"/>
</dbReference>
<keyword evidence="3" id="KW-1185">Reference proteome</keyword>
<dbReference type="AlphaFoldDB" id="A0A562PI53"/>
<protein>
    <submittedName>
        <fullName evidence="2">Cellulose biosynthesis protein BcsQ</fullName>
    </submittedName>
</protein>
<proteinExistence type="predicted"/>
<evidence type="ECO:0000313" key="3">
    <source>
        <dbReference type="Proteomes" id="UP000316905"/>
    </source>
</evidence>
<dbReference type="SUPFAM" id="SSF52540">
    <property type="entry name" value="P-loop containing nucleoside triphosphate hydrolases"/>
    <property type="match status" value="1"/>
</dbReference>
<reference evidence="2 3" key="1">
    <citation type="journal article" date="2015" name="Stand. Genomic Sci.">
        <title>Genomic Encyclopedia of Bacterial and Archaeal Type Strains, Phase III: the genomes of soil and plant-associated and newly described type strains.</title>
        <authorList>
            <person name="Whitman W.B."/>
            <person name="Woyke T."/>
            <person name="Klenk H.P."/>
            <person name="Zhou Y."/>
            <person name="Lilburn T.G."/>
            <person name="Beck B.J."/>
            <person name="De Vos P."/>
            <person name="Vandamme P."/>
            <person name="Eisen J.A."/>
            <person name="Garrity G."/>
            <person name="Hugenholtz P."/>
            <person name="Kyrpides N.C."/>
        </authorList>
    </citation>
    <scope>NUCLEOTIDE SEQUENCE [LARGE SCALE GENOMIC DNA]</scope>
    <source>
        <strain evidence="2 3">CGMCC 1.6858</strain>
    </source>
</reference>
<dbReference type="Pfam" id="PF01656">
    <property type="entry name" value="CbiA"/>
    <property type="match status" value="1"/>
</dbReference>
<evidence type="ECO:0000259" key="1">
    <source>
        <dbReference type="Pfam" id="PF01656"/>
    </source>
</evidence>